<name>A0A0A9BSN0_ARUDO</name>
<evidence type="ECO:0000313" key="1">
    <source>
        <dbReference type="EMBL" id="JAD62287.1"/>
    </source>
</evidence>
<protein>
    <submittedName>
        <fullName evidence="1">Uncharacterized protein</fullName>
    </submittedName>
</protein>
<dbReference type="AlphaFoldDB" id="A0A0A9BSN0"/>
<reference evidence="1" key="1">
    <citation type="submission" date="2014-09" db="EMBL/GenBank/DDBJ databases">
        <authorList>
            <person name="Magalhaes I.L.F."/>
            <person name="Oliveira U."/>
            <person name="Santos F.R."/>
            <person name="Vidigal T.H.D.A."/>
            <person name="Brescovit A.D."/>
            <person name="Santos A.J."/>
        </authorList>
    </citation>
    <scope>NUCLEOTIDE SEQUENCE</scope>
    <source>
        <tissue evidence="1">Shoot tissue taken approximately 20 cm above the soil surface</tissue>
    </source>
</reference>
<reference evidence="1" key="2">
    <citation type="journal article" date="2015" name="Data Brief">
        <title>Shoot transcriptome of the giant reed, Arundo donax.</title>
        <authorList>
            <person name="Barrero R.A."/>
            <person name="Guerrero F.D."/>
            <person name="Moolhuijzen P."/>
            <person name="Goolsby J.A."/>
            <person name="Tidwell J."/>
            <person name="Bellgard S.E."/>
            <person name="Bellgard M.I."/>
        </authorList>
    </citation>
    <scope>NUCLEOTIDE SEQUENCE</scope>
    <source>
        <tissue evidence="1">Shoot tissue taken approximately 20 cm above the soil surface</tissue>
    </source>
</reference>
<sequence>MSTVYIQINNRWLQTTKHVLSREKKNVTSESFPRVVILLHSTI</sequence>
<dbReference type="EMBL" id="GBRH01235608">
    <property type="protein sequence ID" value="JAD62287.1"/>
    <property type="molecule type" value="Transcribed_RNA"/>
</dbReference>
<proteinExistence type="predicted"/>
<accession>A0A0A9BSN0</accession>
<organism evidence="1">
    <name type="scientific">Arundo donax</name>
    <name type="common">Giant reed</name>
    <name type="synonym">Donax arundinaceus</name>
    <dbReference type="NCBI Taxonomy" id="35708"/>
    <lineage>
        <taxon>Eukaryota</taxon>
        <taxon>Viridiplantae</taxon>
        <taxon>Streptophyta</taxon>
        <taxon>Embryophyta</taxon>
        <taxon>Tracheophyta</taxon>
        <taxon>Spermatophyta</taxon>
        <taxon>Magnoliopsida</taxon>
        <taxon>Liliopsida</taxon>
        <taxon>Poales</taxon>
        <taxon>Poaceae</taxon>
        <taxon>PACMAD clade</taxon>
        <taxon>Arundinoideae</taxon>
        <taxon>Arundineae</taxon>
        <taxon>Arundo</taxon>
    </lineage>
</organism>